<accession>A0A0D3HKK6</accession>
<dbReference type="Proteomes" id="UP000026960">
    <property type="component" value="Chromosome 11"/>
</dbReference>
<protein>
    <submittedName>
        <fullName evidence="2">Uncharacterized protein</fullName>
    </submittedName>
</protein>
<reference evidence="2" key="2">
    <citation type="submission" date="2015-03" db="UniProtKB">
        <authorList>
            <consortium name="EnsemblPlants"/>
        </authorList>
    </citation>
    <scope>IDENTIFICATION</scope>
</reference>
<keyword evidence="3" id="KW-1185">Reference proteome</keyword>
<evidence type="ECO:0000313" key="2">
    <source>
        <dbReference type="EnsemblPlants" id="OBART11G09680.1"/>
    </source>
</evidence>
<sequence length="175" mass="19621">MADEFPIHVSVPSQLQNAVTTSILDDTSTPTFGDLDESKDPSDGILDDTSAPTFRNLDESKDPPDGLGRNQLEDTYWWLREIISDRKKKKNDDSPAEVVQLRPVTEMQPQPYAIVLGNLEVPNDQAFLHVSQYYAALDASTSNPTHVSMTPENQGLHQQGRSIQQFDTDLYNLFN</sequence>
<evidence type="ECO:0000313" key="3">
    <source>
        <dbReference type="Proteomes" id="UP000026960"/>
    </source>
</evidence>
<name>A0A0D3HKK6_9ORYZ</name>
<proteinExistence type="predicted"/>
<dbReference type="AlphaFoldDB" id="A0A0D3HKK6"/>
<reference evidence="2" key="1">
    <citation type="journal article" date="2009" name="Rice">
        <title>De Novo Next Generation Sequencing of Plant Genomes.</title>
        <authorList>
            <person name="Rounsley S."/>
            <person name="Marri P.R."/>
            <person name="Yu Y."/>
            <person name="He R."/>
            <person name="Sisneros N."/>
            <person name="Goicoechea J.L."/>
            <person name="Lee S.J."/>
            <person name="Angelova A."/>
            <person name="Kudrna D."/>
            <person name="Luo M."/>
            <person name="Affourtit J."/>
            <person name="Desany B."/>
            <person name="Knight J."/>
            <person name="Niazi F."/>
            <person name="Egholm M."/>
            <person name="Wing R.A."/>
        </authorList>
    </citation>
    <scope>NUCLEOTIDE SEQUENCE [LARGE SCALE GENOMIC DNA]</scope>
    <source>
        <strain evidence="2">cv. IRGC 105608</strain>
    </source>
</reference>
<dbReference type="Gramene" id="OBART11G09680.1">
    <property type="protein sequence ID" value="OBART11G09680.1"/>
    <property type="gene ID" value="OBART11G09680"/>
</dbReference>
<dbReference type="PaxDb" id="65489-OBART11G09680.1"/>
<organism evidence="2">
    <name type="scientific">Oryza barthii</name>
    <dbReference type="NCBI Taxonomy" id="65489"/>
    <lineage>
        <taxon>Eukaryota</taxon>
        <taxon>Viridiplantae</taxon>
        <taxon>Streptophyta</taxon>
        <taxon>Embryophyta</taxon>
        <taxon>Tracheophyta</taxon>
        <taxon>Spermatophyta</taxon>
        <taxon>Magnoliopsida</taxon>
        <taxon>Liliopsida</taxon>
        <taxon>Poales</taxon>
        <taxon>Poaceae</taxon>
        <taxon>BOP clade</taxon>
        <taxon>Oryzoideae</taxon>
        <taxon>Oryzeae</taxon>
        <taxon>Oryzinae</taxon>
        <taxon>Oryza</taxon>
    </lineage>
</organism>
<feature type="compositionally biased region" description="Polar residues" evidence="1">
    <location>
        <begin position="21"/>
        <end position="31"/>
    </location>
</feature>
<dbReference type="HOGENOM" id="CLU_1534834_0_0_1"/>
<evidence type="ECO:0000256" key="1">
    <source>
        <dbReference type="SAM" id="MobiDB-lite"/>
    </source>
</evidence>
<dbReference type="EnsemblPlants" id="OBART11G09680.1">
    <property type="protein sequence ID" value="OBART11G09680.1"/>
    <property type="gene ID" value="OBART11G09680"/>
</dbReference>
<feature type="region of interest" description="Disordered" evidence="1">
    <location>
        <begin position="21"/>
        <end position="70"/>
    </location>
</feature>